<feature type="compositionally biased region" description="Low complexity" evidence="1">
    <location>
        <begin position="210"/>
        <end position="226"/>
    </location>
</feature>
<feature type="compositionally biased region" description="Low complexity" evidence="1">
    <location>
        <begin position="35"/>
        <end position="72"/>
    </location>
</feature>
<dbReference type="PANTHER" id="PTHR28147:SF1">
    <property type="entry name" value="N-GLYCOSYLATION PROTEIN EOS1"/>
    <property type="match status" value="1"/>
</dbReference>
<comment type="caution">
    <text evidence="3">The sequence shown here is derived from an EMBL/GenBank/DDBJ whole genome shotgun (WGS) entry which is preliminary data.</text>
</comment>
<protein>
    <submittedName>
        <fullName evidence="3">N-glycosylation family protein</fullName>
    </submittedName>
</protein>
<dbReference type="GO" id="GO:0006487">
    <property type="term" value="P:protein N-linked glycosylation"/>
    <property type="evidence" value="ECO:0007669"/>
    <property type="project" value="TreeGrafter"/>
</dbReference>
<accession>A0A8X7TEC5</accession>
<feature type="transmembrane region" description="Helical" evidence="2">
    <location>
        <begin position="381"/>
        <end position="401"/>
    </location>
</feature>
<dbReference type="PANTHER" id="PTHR28147">
    <property type="entry name" value="N-GLYCOSYLATION PROTEIN EOS1"/>
    <property type="match status" value="1"/>
</dbReference>
<evidence type="ECO:0000256" key="1">
    <source>
        <dbReference type="SAM" id="MobiDB-lite"/>
    </source>
</evidence>
<keyword evidence="2" id="KW-1133">Transmembrane helix</keyword>
<dbReference type="Proteomes" id="UP000590412">
    <property type="component" value="Unassembled WGS sequence"/>
</dbReference>
<name>A0A8X7TEC5_CANPA</name>
<feature type="transmembrane region" description="Helical" evidence="2">
    <location>
        <begin position="317"/>
        <end position="338"/>
    </location>
</feature>
<dbReference type="EMBL" id="JABWAB010000001">
    <property type="protein sequence ID" value="KAF6059001.1"/>
    <property type="molecule type" value="Genomic_DNA"/>
</dbReference>
<dbReference type="GO" id="GO:0005789">
    <property type="term" value="C:endoplasmic reticulum membrane"/>
    <property type="evidence" value="ECO:0007669"/>
    <property type="project" value="InterPro"/>
</dbReference>
<dbReference type="InterPro" id="IPR021100">
    <property type="entry name" value="N-glycosylation_EOS1"/>
</dbReference>
<feature type="region of interest" description="Disordered" evidence="1">
    <location>
        <begin position="202"/>
        <end position="248"/>
    </location>
</feature>
<feature type="transmembrane region" description="Helical" evidence="2">
    <location>
        <begin position="473"/>
        <end position="496"/>
    </location>
</feature>
<evidence type="ECO:0000256" key="2">
    <source>
        <dbReference type="SAM" id="Phobius"/>
    </source>
</evidence>
<keyword evidence="2" id="KW-0472">Membrane</keyword>
<reference evidence="3" key="1">
    <citation type="submission" date="2020-03" db="EMBL/GenBank/DDBJ databases">
        <title>FDA dAtabase for Regulatory Grade micrObial Sequences (FDA-ARGOS): Supporting development and validation of Infectious Disease Dx tests.</title>
        <authorList>
            <person name="Campos J."/>
            <person name="Goldberg B."/>
            <person name="Tallon L."/>
            <person name="Sadzewicz L."/>
            <person name="Vavikolanu K."/>
            <person name="Mehta A."/>
            <person name="Aluvathingal J."/>
            <person name="Nadendla S."/>
            <person name="Nandy P."/>
            <person name="Geyer C."/>
            <person name="Yan Y."/>
            <person name="Sichtig H."/>
        </authorList>
    </citation>
    <scope>NUCLEOTIDE SEQUENCE [LARGE SCALE GENOMIC DNA]</scope>
    <source>
        <strain evidence="3">FDAARGOS_652</strain>
    </source>
</reference>
<feature type="region of interest" description="Disordered" evidence="1">
    <location>
        <begin position="18"/>
        <end position="84"/>
    </location>
</feature>
<dbReference type="Pfam" id="PF12326">
    <property type="entry name" value="EOS1"/>
    <property type="match status" value="1"/>
</dbReference>
<feature type="transmembrane region" description="Helical" evidence="2">
    <location>
        <begin position="350"/>
        <end position="369"/>
    </location>
</feature>
<evidence type="ECO:0000313" key="4">
    <source>
        <dbReference type="Proteomes" id="UP000590412"/>
    </source>
</evidence>
<gene>
    <name evidence="3" type="ORF">FOB60_000583</name>
</gene>
<dbReference type="AlphaFoldDB" id="A0A8X7TEC5"/>
<proteinExistence type="predicted"/>
<organism evidence="3 4">
    <name type="scientific">Candida parapsilosis</name>
    <name type="common">Yeast</name>
    <dbReference type="NCBI Taxonomy" id="5480"/>
    <lineage>
        <taxon>Eukaryota</taxon>
        <taxon>Fungi</taxon>
        <taxon>Dikarya</taxon>
        <taxon>Ascomycota</taxon>
        <taxon>Saccharomycotina</taxon>
        <taxon>Pichiomycetes</taxon>
        <taxon>Debaryomycetaceae</taxon>
        <taxon>Candida/Lodderomyces clade</taxon>
        <taxon>Candida</taxon>
    </lineage>
</organism>
<sequence length="514" mass="57894">MIIGSTLRSRFGSNLESHQIDDDYSMSTDQEESNTSPLPQPSLHHSHQSSPSLSSQQWTSSGRSSSTTALRSLNSDLSPRGYNEGATAIHTHHHHHNHQHHTSSLRHQASYISISQNSAFLDELQFDPEEPVPTYETSQLMHQNNQCLQPDIEPSQFVSMDPRITARELPPELASHLYTPIPSLPIPRTSSMFLSDSVETSQCTTPNMLQQQQQQHQHPQQQQQPQLGNSHSSHRSLTSSPSSTSVPLRNKFKQTSIKRLGLKFLNARQHFLLACCRDISLIPPLIGLYQSWKRIYQDGDANGVPYKITTARGMEHFLTGVWCIVAAYLSYSILDSLLVRWIITYSTSAAIVRVLSMSTIMITCELYLVSTFSADGYKYGLHIWILISCILTFTYIVQNFVTSNLQLEHHNTIKQHQTQEPLRGGENEVNTDGNTLTHRNGVSSNGHISTAGRSNVKNYTQMRAKKPRRFFDFYNIVVFAVVPVGLASFVTMIGLLRSLLILRIDVDQVMKTIS</sequence>
<dbReference type="PRINTS" id="PR02070">
    <property type="entry name" value="NGLYCOSEOS1"/>
</dbReference>
<feature type="region of interest" description="Disordered" evidence="1">
    <location>
        <begin position="431"/>
        <end position="452"/>
    </location>
</feature>
<dbReference type="OrthoDB" id="2139606at2759"/>
<keyword evidence="2" id="KW-0812">Transmembrane</keyword>
<dbReference type="GO" id="GO:0034599">
    <property type="term" value="P:cellular response to oxidative stress"/>
    <property type="evidence" value="ECO:0007669"/>
    <property type="project" value="InterPro"/>
</dbReference>
<evidence type="ECO:0000313" key="3">
    <source>
        <dbReference type="EMBL" id="KAF6059001.1"/>
    </source>
</evidence>
<feature type="compositionally biased region" description="Low complexity" evidence="1">
    <location>
        <begin position="235"/>
        <end position="248"/>
    </location>
</feature>